<dbReference type="Pfam" id="PF00172">
    <property type="entry name" value="Zn_clus"/>
    <property type="match status" value="1"/>
</dbReference>
<dbReference type="CDD" id="cd12148">
    <property type="entry name" value="fungal_TF_MHR"/>
    <property type="match status" value="1"/>
</dbReference>
<dbReference type="PANTHER" id="PTHR31668:SF10">
    <property type="entry name" value="ZN(II)2CYS6 TRANSCRIPTION FACTOR (EUROFUNG)"/>
    <property type="match status" value="1"/>
</dbReference>
<comment type="caution">
    <text evidence="5">The sequence shown here is derived from an EMBL/GenBank/DDBJ whole genome shotgun (WGS) entry which is preliminary data.</text>
</comment>
<dbReference type="EMBL" id="AZNF01000012">
    <property type="protein sequence ID" value="KID62177.1"/>
    <property type="molecule type" value="Genomic_DNA"/>
</dbReference>
<dbReference type="PROSITE" id="PS50048">
    <property type="entry name" value="ZN2_CY6_FUNGAL_2"/>
    <property type="match status" value="1"/>
</dbReference>
<dbReference type="InterPro" id="IPR007219">
    <property type="entry name" value="XnlR_reg_dom"/>
</dbReference>
<dbReference type="GO" id="GO:0001080">
    <property type="term" value="P:nitrogen catabolite activation of transcription from RNA polymerase II promoter"/>
    <property type="evidence" value="ECO:0007669"/>
    <property type="project" value="TreeGrafter"/>
</dbReference>
<organism evidence="5 6">
    <name type="scientific">Metarhizium anisopliae (strain ARSEF 549)</name>
    <dbReference type="NCBI Taxonomy" id="3151832"/>
    <lineage>
        <taxon>Eukaryota</taxon>
        <taxon>Fungi</taxon>
        <taxon>Dikarya</taxon>
        <taxon>Ascomycota</taxon>
        <taxon>Pezizomycotina</taxon>
        <taxon>Sordariomycetes</taxon>
        <taxon>Hypocreomycetidae</taxon>
        <taxon>Hypocreales</taxon>
        <taxon>Clavicipitaceae</taxon>
        <taxon>Metarhizium</taxon>
    </lineage>
</organism>
<dbReference type="Proteomes" id="UP000031186">
    <property type="component" value="Unassembled WGS sequence"/>
</dbReference>
<protein>
    <submittedName>
        <fullName evidence="5">N-terminal binuclear Zn cluster-containing/DNA binding domain-containing protein</fullName>
    </submittedName>
</protein>
<sequence length="676" mass="76161">MQPHSHEQMLPLRQSERPYRSHLRPACLPCRRRKSRCQTEAFSDTCVTCRAHRTECVFPDGPDAEACPRPNRHPRRRGASQNGSSSRRRPRESGDSSSKSSTALVHTHEDSGLSHPAAAFTSQNPAPVEPSSPQPILNPHALSRGISGHVEQDQEPLELDSTHQDHHTMHIVGPAVTNDKQVLSDYLSGIPGATRSTRMIIPESAGRSQPVLFTMVQKRPVGLAVNKSPSAEKVAIIEKILEPFVDDIINEYFTKANECLPLLDEQSFRDQYLEDKTHISPALLSCLYAHTLVYWRHSPTLSGNKCPDDRFIWNLANEAVYSELYLSPGISIIKAILLNISGRPTTSIIGNGVLLGSAVSMAHSLGLNHNPLPWKIPQSEKYLRMKLWWSLLLHDRWLSLAHGTPPHISRIQYDVPLPTLECLCKGDSSEARVRTANVFIALVRLTDVLDQHLQRVYAVDGNRPWDTASLELALNNWVESLTGSCRLIVIRGSRLEIPGAANLRLAYLTTRLLFQRMELEAEKRIYDQLNERIMNRYIQARRTAEEILLLLQELQAEQLGGFWLPVTAFAFPATVNFLLRCALEMESSLQGLARSSSFRIAQDIVATLRKYQKQFEWDLADICVAQHAEIVDRILGGVAREEESDNNMDIQEFSMPDASILDQYFPSLWDPLQNAW</sequence>
<gene>
    <name evidence="5" type="ORF">MAN_08181</name>
</gene>
<dbReference type="SMART" id="SM00906">
    <property type="entry name" value="Fungal_trans"/>
    <property type="match status" value="1"/>
</dbReference>
<reference evidence="5 6" key="1">
    <citation type="journal article" date="2014" name="Proc. Natl. Acad. Sci. U.S.A.">
        <title>Trajectory and genomic determinants of fungal-pathogen speciation and host adaptation.</title>
        <authorList>
            <person name="Hu X."/>
            <person name="Xiao G."/>
            <person name="Zheng P."/>
            <person name="Shang Y."/>
            <person name="Su Y."/>
            <person name="Zhang X."/>
            <person name="Liu X."/>
            <person name="Zhan S."/>
            <person name="St Leger R.J."/>
            <person name="Wang C."/>
        </authorList>
    </citation>
    <scope>NUCLEOTIDE SEQUENCE [LARGE SCALE GENOMIC DNA]</scope>
    <source>
        <strain evidence="5 6">ARSEF 549</strain>
    </source>
</reference>
<dbReference type="OrthoDB" id="3034343at2759"/>
<dbReference type="InterPro" id="IPR001138">
    <property type="entry name" value="Zn2Cys6_DnaBD"/>
</dbReference>
<dbReference type="CDD" id="cd00067">
    <property type="entry name" value="GAL4"/>
    <property type="match status" value="1"/>
</dbReference>
<name>A0A0B4F2Z4_METAF</name>
<dbReference type="InterPro" id="IPR036864">
    <property type="entry name" value="Zn2-C6_fun-type_DNA-bd_sf"/>
</dbReference>
<feature type="region of interest" description="Disordered" evidence="3">
    <location>
        <begin position="59"/>
        <end position="142"/>
    </location>
</feature>
<dbReference type="GO" id="GO:0006351">
    <property type="term" value="P:DNA-templated transcription"/>
    <property type="evidence" value="ECO:0007669"/>
    <property type="project" value="InterPro"/>
</dbReference>
<dbReference type="PANTHER" id="PTHR31668">
    <property type="entry name" value="GLUCOSE TRANSPORT TRANSCRIPTION REGULATOR RGT1-RELATED-RELATED"/>
    <property type="match status" value="1"/>
</dbReference>
<dbReference type="HOGENOM" id="CLU_009827_1_0_1"/>
<evidence type="ECO:0000256" key="1">
    <source>
        <dbReference type="ARBA" id="ARBA00022723"/>
    </source>
</evidence>
<dbReference type="GO" id="GO:0003677">
    <property type="term" value="F:DNA binding"/>
    <property type="evidence" value="ECO:0007669"/>
    <property type="project" value="InterPro"/>
</dbReference>
<evidence type="ECO:0000256" key="2">
    <source>
        <dbReference type="ARBA" id="ARBA00023242"/>
    </source>
</evidence>
<keyword evidence="2" id="KW-0539">Nucleus</keyword>
<dbReference type="PROSITE" id="PS00463">
    <property type="entry name" value="ZN2_CY6_FUNGAL_1"/>
    <property type="match status" value="1"/>
</dbReference>
<feature type="domain" description="Zn(2)-C6 fungal-type" evidence="4">
    <location>
        <begin position="26"/>
        <end position="58"/>
    </location>
</feature>
<evidence type="ECO:0000256" key="3">
    <source>
        <dbReference type="SAM" id="MobiDB-lite"/>
    </source>
</evidence>
<dbReference type="VEuPathDB" id="FungiDB:MAN_08181"/>
<accession>A0A0B4F2Z4</accession>
<keyword evidence="6" id="KW-1185">Reference proteome</keyword>
<dbReference type="GO" id="GO:0005634">
    <property type="term" value="C:nucleus"/>
    <property type="evidence" value="ECO:0007669"/>
    <property type="project" value="TreeGrafter"/>
</dbReference>
<dbReference type="Pfam" id="PF04082">
    <property type="entry name" value="Fungal_trans"/>
    <property type="match status" value="1"/>
</dbReference>
<keyword evidence="1" id="KW-0479">Metal-binding</keyword>
<proteinExistence type="predicted"/>
<dbReference type="SUPFAM" id="SSF57701">
    <property type="entry name" value="Zn2/Cys6 DNA-binding domain"/>
    <property type="match status" value="1"/>
</dbReference>
<dbReference type="AlphaFoldDB" id="A0A0B4F2Z4"/>
<dbReference type="GO" id="GO:0008270">
    <property type="term" value="F:zinc ion binding"/>
    <property type="evidence" value="ECO:0007669"/>
    <property type="project" value="InterPro"/>
</dbReference>
<evidence type="ECO:0000259" key="4">
    <source>
        <dbReference type="PROSITE" id="PS50048"/>
    </source>
</evidence>
<feature type="non-terminal residue" evidence="5">
    <location>
        <position position="1"/>
    </location>
</feature>
<dbReference type="GO" id="GO:0000981">
    <property type="term" value="F:DNA-binding transcription factor activity, RNA polymerase II-specific"/>
    <property type="evidence" value="ECO:0007669"/>
    <property type="project" value="InterPro"/>
</dbReference>
<evidence type="ECO:0000313" key="5">
    <source>
        <dbReference type="EMBL" id="KID62177.1"/>
    </source>
</evidence>
<evidence type="ECO:0000313" key="6">
    <source>
        <dbReference type="Proteomes" id="UP000031186"/>
    </source>
</evidence>
<dbReference type="InterPro" id="IPR050797">
    <property type="entry name" value="Carb_Metab_Trans_Reg"/>
</dbReference>